<accession>A0A2R4BRH1</accession>
<dbReference type="Proteomes" id="UP000241885">
    <property type="component" value="Chromosome"/>
</dbReference>
<organism evidence="1 2">
    <name type="scientific">Thauera aromatica K172</name>
    <dbReference type="NCBI Taxonomy" id="44139"/>
    <lineage>
        <taxon>Bacteria</taxon>
        <taxon>Pseudomonadati</taxon>
        <taxon>Pseudomonadota</taxon>
        <taxon>Betaproteobacteria</taxon>
        <taxon>Rhodocyclales</taxon>
        <taxon>Zoogloeaceae</taxon>
        <taxon>Thauera</taxon>
    </lineage>
</organism>
<dbReference type="EMBL" id="CP028339">
    <property type="protein sequence ID" value="AVR89928.1"/>
    <property type="molecule type" value="Genomic_DNA"/>
</dbReference>
<reference evidence="1 2" key="1">
    <citation type="submission" date="2018-03" db="EMBL/GenBank/DDBJ databases">
        <title>Complete genome sequence of Thauera aromatica, a model organism for studying aromatic compound degradation under denitrifying conditions.</title>
        <authorList>
            <person name="Lo H.-Y."/>
            <person name="Goris T."/>
            <person name="Boll M."/>
            <person name="Mueller J.A."/>
        </authorList>
    </citation>
    <scope>NUCLEOTIDE SEQUENCE [LARGE SCALE GENOMIC DNA]</scope>
    <source>
        <strain evidence="1 2">K172</strain>
    </source>
</reference>
<evidence type="ECO:0000313" key="1">
    <source>
        <dbReference type="EMBL" id="AVR89928.1"/>
    </source>
</evidence>
<sequence length="66" mass="6286">MRFSLQVNADIGADWFDSECPAGEGAAVGVLAAAPGGLRAAALGAGGGDVAAMAAAVPGNIFGQIL</sequence>
<dbReference type="KEGG" id="tak:Tharo_3047"/>
<protein>
    <submittedName>
        <fullName evidence="1">Uncharacterized protein</fullName>
    </submittedName>
</protein>
<evidence type="ECO:0000313" key="2">
    <source>
        <dbReference type="Proteomes" id="UP000241885"/>
    </source>
</evidence>
<dbReference type="AlphaFoldDB" id="A0A2R4BRH1"/>
<proteinExistence type="predicted"/>
<keyword evidence="2" id="KW-1185">Reference proteome</keyword>
<name>A0A2R4BRH1_THAAR</name>
<gene>
    <name evidence="1" type="ORF">Tharo_3047</name>
</gene>